<gene>
    <name evidence="1" type="ORF">E2C01_006127</name>
</gene>
<dbReference type="EMBL" id="VSRR010000278">
    <property type="protein sequence ID" value="MPC13394.1"/>
    <property type="molecule type" value="Genomic_DNA"/>
</dbReference>
<sequence>MWKRLSCYSEWWRDSAGLGEKFVMQEGDVGSCEPQTQHLLDRSFDSTVNYKSPMSLHARCRCSRGHPPACRVGNY</sequence>
<name>A0A5B7CXB1_PORTR</name>
<keyword evidence="2" id="KW-1185">Reference proteome</keyword>
<dbReference type="Proteomes" id="UP000324222">
    <property type="component" value="Unassembled WGS sequence"/>
</dbReference>
<accession>A0A5B7CXB1</accession>
<evidence type="ECO:0000313" key="1">
    <source>
        <dbReference type="EMBL" id="MPC13394.1"/>
    </source>
</evidence>
<evidence type="ECO:0000313" key="2">
    <source>
        <dbReference type="Proteomes" id="UP000324222"/>
    </source>
</evidence>
<protein>
    <submittedName>
        <fullName evidence="1">Uncharacterized protein</fullName>
    </submittedName>
</protein>
<organism evidence="1 2">
    <name type="scientific">Portunus trituberculatus</name>
    <name type="common">Swimming crab</name>
    <name type="synonym">Neptunus trituberculatus</name>
    <dbReference type="NCBI Taxonomy" id="210409"/>
    <lineage>
        <taxon>Eukaryota</taxon>
        <taxon>Metazoa</taxon>
        <taxon>Ecdysozoa</taxon>
        <taxon>Arthropoda</taxon>
        <taxon>Crustacea</taxon>
        <taxon>Multicrustacea</taxon>
        <taxon>Malacostraca</taxon>
        <taxon>Eumalacostraca</taxon>
        <taxon>Eucarida</taxon>
        <taxon>Decapoda</taxon>
        <taxon>Pleocyemata</taxon>
        <taxon>Brachyura</taxon>
        <taxon>Eubrachyura</taxon>
        <taxon>Portunoidea</taxon>
        <taxon>Portunidae</taxon>
        <taxon>Portuninae</taxon>
        <taxon>Portunus</taxon>
    </lineage>
</organism>
<reference evidence="1 2" key="1">
    <citation type="submission" date="2019-05" db="EMBL/GenBank/DDBJ databases">
        <title>Another draft genome of Portunus trituberculatus and its Hox gene families provides insights of decapod evolution.</title>
        <authorList>
            <person name="Jeong J.-H."/>
            <person name="Song I."/>
            <person name="Kim S."/>
            <person name="Choi T."/>
            <person name="Kim D."/>
            <person name="Ryu S."/>
            <person name="Kim W."/>
        </authorList>
    </citation>
    <scope>NUCLEOTIDE SEQUENCE [LARGE SCALE GENOMIC DNA]</scope>
    <source>
        <tissue evidence="1">Muscle</tissue>
    </source>
</reference>
<dbReference type="AlphaFoldDB" id="A0A5B7CXB1"/>
<proteinExistence type="predicted"/>
<comment type="caution">
    <text evidence="1">The sequence shown here is derived from an EMBL/GenBank/DDBJ whole genome shotgun (WGS) entry which is preliminary data.</text>
</comment>